<dbReference type="PANTHER" id="PTHR42924">
    <property type="entry name" value="EXONUCLEASE"/>
    <property type="match status" value="1"/>
</dbReference>
<keyword evidence="2" id="KW-1185">Reference proteome</keyword>
<dbReference type="NCBIfam" id="NF038032">
    <property type="entry name" value="CehA_McbA_metalo"/>
    <property type="match status" value="1"/>
</dbReference>
<dbReference type="AlphaFoldDB" id="A0A1I5VB64"/>
<organism evidence="1 2">
    <name type="scientific">Butyrivibrio proteoclasticus</name>
    <dbReference type="NCBI Taxonomy" id="43305"/>
    <lineage>
        <taxon>Bacteria</taxon>
        <taxon>Bacillati</taxon>
        <taxon>Bacillota</taxon>
        <taxon>Clostridia</taxon>
        <taxon>Lachnospirales</taxon>
        <taxon>Lachnospiraceae</taxon>
        <taxon>Butyrivibrio</taxon>
    </lineage>
</organism>
<evidence type="ECO:0008006" key="3">
    <source>
        <dbReference type="Google" id="ProtNLM"/>
    </source>
</evidence>
<dbReference type="OrthoDB" id="9801679at2"/>
<dbReference type="RefSeq" id="WP_074888640.1">
    <property type="nucleotide sequence ID" value="NZ_FOXO01000016.1"/>
</dbReference>
<proteinExistence type="predicted"/>
<dbReference type="InterPro" id="IPR016195">
    <property type="entry name" value="Pol/histidinol_Pase-like"/>
</dbReference>
<dbReference type="GO" id="GO:0035312">
    <property type="term" value="F:5'-3' DNA exonuclease activity"/>
    <property type="evidence" value="ECO:0007669"/>
    <property type="project" value="TreeGrafter"/>
</dbReference>
<dbReference type="GO" id="GO:0004534">
    <property type="term" value="F:5'-3' RNA exonuclease activity"/>
    <property type="evidence" value="ECO:0007669"/>
    <property type="project" value="TreeGrafter"/>
</dbReference>
<dbReference type="SUPFAM" id="SSF89550">
    <property type="entry name" value="PHP domain-like"/>
    <property type="match status" value="1"/>
</dbReference>
<dbReference type="Gene3D" id="3.20.20.140">
    <property type="entry name" value="Metal-dependent hydrolases"/>
    <property type="match status" value="1"/>
</dbReference>
<protein>
    <recommendedName>
        <fullName evidence="3">PHP domain-containing protein</fullName>
    </recommendedName>
</protein>
<gene>
    <name evidence="1" type="ORF">SAMN04487928_11653</name>
</gene>
<dbReference type="InterPro" id="IPR052018">
    <property type="entry name" value="PHP_domain"/>
</dbReference>
<sequence length="562" mass="63959">MSKETKFLSIAIGLLQGKFKEEGKKDVVVSNMDADRLLSFTKYALKNYKLKGNKRVNEVDYPGPNDRNRFHNNGIVDKNGALGSIYIETKCHGKGTPAQVKLFKLLPGEMPENFNRVNGKITMIRDITGFDGCLSRKLPVGRYVVEISKGSEYEIITDSLEVTENKYEKRQYELNQFIDLSEDGWIAGDLHHHCIYSSPVFGGDDDVVESPKEVANSMMAMGLRFGALSDHHNVLNHDYWRACKRDDFTPIVSKEISTSNGHVMQMGVEKDVIYKIPDDEHRTDEYLRAEFVRITDEIKANGGLPQINHPRDLQRSISWNPNFEDILDIFETMEIWNGSAPMMIGSTDYAAYELWLKCLRKGLFLPATTGSDTHNIAADDYHVLYDNILDTYDLIKENKSELEEKYPEEAHVFELICESLLPILEKWAETCLTSGGVRTYIHAGKDREQRNLLQTLKSGHSFLTNGPILIPTVNGKLPGEKLCGEKELHIDLKLLSNRKLRKLEVHSENGLLKEIELDAKKENGFYDYSRKIEQTIKEDRFVYFIAKSDCTNLAISNPVICG</sequence>
<dbReference type="EMBL" id="FOXO01000016">
    <property type="protein sequence ID" value="SFQ04587.1"/>
    <property type="molecule type" value="Genomic_DNA"/>
</dbReference>
<dbReference type="PANTHER" id="PTHR42924:SF3">
    <property type="entry name" value="POLYMERASE_HISTIDINOL PHOSPHATASE N-TERMINAL DOMAIN-CONTAINING PROTEIN"/>
    <property type="match status" value="1"/>
</dbReference>
<evidence type="ECO:0000313" key="2">
    <source>
        <dbReference type="Proteomes" id="UP000182624"/>
    </source>
</evidence>
<accession>A0A1I5VB64</accession>
<dbReference type="Proteomes" id="UP000182624">
    <property type="component" value="Unassembled WGS sequence"/>
</dbReference>
<evidence type="ECO:0000313" key="1">
    <source>
        <dbReference type="EMBL" id="SFQ04587.1"/>
    </source>
</evidence>
<reference evidence="2" key="1">
    <citation type="submission" date="2016-10" db="EMBL/GenBank/DDBJ databases">
        <authorList>
            <person name="Varghese N."/>
            <person name="Submissions S."/>
        </authorList>
    </citation>
    <scope>NUCLEOTIDE SEQUENCE [LARGE SCALE GENOMIC DNA]</scope>
    <source>
        <strain evidence="2">P18</strain>
    </source>
</reference>
<name>A0A1I5VB64_9FIRM</name>